<dbReference type="AlphaFoldDB" id="A0A4R4E1T7"/>
<evidence type="ECO:0000256" key="1">
    <source>
        <dbReference type="SAM" id="Phobius"/>
    </source>
</evidence>
<dbReference type="OrthoDB" id="678029at2"/>
<reference evidence="2 3" key="1">
    <citation type="submission" date="2019-03" db="EMBL/GenBank/DDBJ databases">
        <authorList>
            <person name="Kim M.K.M."/>
        </authorList>
    </citation>
    <scope>NUCLEOTIDE SEQUENCE [LARGE SCALE GENOMIC DNA]</scope>
    <source>
        <strain evidence="2 3">17J68-15</strain>
    </source>
</reference>
<proteinExistence type="predicted"/>
<dbReference type="InterPro" id="IPR025250">
    <property type="entry name" value="DUF4199"/>
</dbReference>
<keyword evidence="3" id="KW-1185">Reference proteome</keyword>
<gene>
    <name evidence="2" type="ORF">E0486_12650</name>
</gene>
<keyword evidence="1" id="KW-0472">Membrane</keyword>
<feature type="transmembrane region" description="Helical" evidence="1">
    <location>
        <begin position="12"/>
        <end position="29"/>
    </location>
</feature>
<name>A0A4R4E1T7_9BACT</name>
<comment type="caution">
    <text evidence="2">The sequence shown here is derived from an EMBL/GenBank/DDBJ whole genome shotgun (WGS) entry which is preliminary data.</text>
</comment>
<sequence>MEATRKNAHLRPALFIALVMIAVHSWIHVKGQALNGALLLAATLPLIVGIIYNVYQHASAHAGNTFGNNFAYGFRITAVITVIMVIFVAVFFKAFPQYKDLLVDALRNSVDRKTSGMDDETVDKAVQEWDAHFTQRIVTIYIFLHLISGTVASLLAAAIASRKTKTN</sequence>
<dbReference type="Proteomes" id="UP000295164">
    <property type="component" value="Unassembled WGS sequence"/>
</dbReference>
<protein>
    <submittedName>
        <fullName evidence="2">DUF4199 family protein</fullName>
    </submittedName>
</protein>
<dbReference type="Pfam" id="PF13858">
    <property type="entry name" value="DUF4199"/>
    <property type="match status" value="1"/>
</dbReference>
<organism evidence="2 3">
    <name type="scientific">Flaviaesturariibacter aridisoli</name>
    <dbReference type="NCBI Taxonomy" id="2545761"/>
    <lineage>
        <taxon>Bacteria</taxon>
        <taxon>Pseudomonadati</taxon>
        <taxon>Bacteroidota</taxon>
        <taxon>Chitinophagia</taxon>
        <taxon>Chitinophagales</taxon>
        <taxon>Chitinophagaceae</taxon>
        <taxon>Flaviaestuariibacter</taxon>
    </lineage>
</organism>
<feature type="transmembrane region" description="Helical" evidence="1">
    <location>
        <begin position="76"/>
        <end position="95"/>
    </location>
</feature>
<evidence type="ECO:0000313" key="3">
    <source>
        <dbReference type="Proteomes" id="UP000295164"/>
    </source>
</evidence>
<keyword evidence="1" id="KW-1133">Transmembrane helix</keyword>
<accession>A0A4R4E1T7</accession>
<dbReference type="RefSeq" id="WP_131852547.1">
    <property type="nucleotide sequence ID" value="NZ_SKFH01000023.1"/>
</dbReference>
<feature type="transmembrane region" description="Helical" evidence="1">
    <location>
        <begin position="35"/>
        <end position="55"/>
    </location>
</feature>
<feature type="transmembrane region" description="Helical" evidence="1">
    <location>
        <begin position="138"/>
        <end position="160"/>
    </location>
</feature>
<evidence type="ECO:0000313" key="2">
    <source>
        <dbReference type="EMBL" id="TCZ69027.1"/>
    </source>
</evidence>
<keyword evidence="1" id="KW-0812">Transmembrane</keyword>
<dbReference type="EMBL" id="SKFH01000023">
    <property type="protein sequence ID" value="TCZ69027.1"/>
    <property type="molecule type" value="Genomic_DNA"/>
</dbReference>